<keyword evidence="7" id="KW-0175">Coiled coil</keyword>
<accession>A0ABP7NQG7</accession>
<evidence type="ECO:0000313" key="9">
    <source>
        <dbReference type="EMBL" id="GAA3952019.1"/>
    </source>
</evidence>
<dbReference type="NCBIfam" id="TIGR00229">
    <property type="entry name" value="sensory_box"/>
    <property type="match status" value="1"/>
</dbReference>
<dbReference type="SUPFAM" id="SSF55874">
    <property type="entry name" value="ATPase domain of HSP90 chaperone/DNA topoisomerase II/histidine kinase"/>
    <property type="match status" value="1"/>
</dbReference>
<dbReference type="InterPro" id="IPR036890">
    <property type="entry name" value="HATPase_C_sf"/>
</dbReference>
<feature type="coiled-coil region" evidence="7">
    <location>
        <begin position="594"/>
        <end position="628"/>
    </location>
</feature>
<dbReference type="SMART" id="SM00091">
    <property type="entry name" value="PAS"/>
    <property type="match status" value="3"/>
</dbReference>
<dbReference type="InterPro" id="IPR000014">
    <property type="entry name" value="PAS"/>
</dbReference>
<evidence type="ECO:0000256" key="2">
    <source>
        <dbReference type="ARBA" id="ARBA00012438"/>
    </source>
</evidence>
<organism evidence="9 10">
    <name type="scientific">Hymenobacter algoricola</name>
    <dbReference type="NCBI Taxonomy" id="486267"/>
    <lineage>
        <taxon>Bacteria</taxon>
        <taxon>Pseudomonadati</taxon>
        <taxon>Bacteroidota</taxon>
        <taxon>Cytophagia</taxon>
        <taxon>Cytophagales</taxon>
        <taxon>Hymenobacteraceae</taxon>
        <taxon>Hymenobacter</taxon>
    </lineage>
</organism>
<keyword evidence="10" id="KW-1185">Reference proteome</keyword>
<dbReference type="SMART" id="SM00387">
    <property type="entry name" value="HATPase_c"/>
    <property type="match status" value="1"/>
</dbReference>
<dbReference type="Pfam" id="PF08448">
    <property type="entry name" value="PAS_4"/>
    <property type="match status" value="3"/>
</dbReference>
<dbReference type="PANTHER" id="PTHR42878:SF15">
    <property type="entry name" value="BACTERIOPHYTOCHROME"/>
    <property type="match status" value="1"/>
</dbReference>
<dbReference type="InterPro" id="IPR005467">
    <property type="entry name" value="His_kinase_dom"/>
</dbReference>
<keyword evidence="4" id="KW-0808">Transferase</keyword>
<dbReference type="Gene3D" id="3.30.565.10">
    <property type="entry name" value="Histidine kinase-like ATPase, C-terminal domain"/>
    <property type="match status" value="1"/>
</dbReference>
<keyword evidence="5" id="KW-0418">Kinase</keyword>
<proteinExistence type="predicted"/>
<gene>
    <name evidence="9" type="ORF">GCM10022406_37270</name>
</gene>
<dbReference type="InterPro" id="IPR050351">
    <property type="entry name" value="BphY/WalK/GraS-like"/>
</dbReference>
<dbReference type="EMBL" id="BAABDH010000110">
    <property type="protein sequence ID" value="GAA3952019.1"/>
    <property type="molecule type" value="Genomic_DNA"/>
</dbReference>
<dbReference type="SUPFAM" id="SSF55785">
    <property type="entry name" value="PYP-like sensor domain (PAS domain)"/>
    <property type="match status" value="3"/>
</dbReference>
<dbReference type="EC" id="2.7.13.3" evidence="2"/>
<dbReference type="InterPro" id="IPR004358">
    <property type="entry name" value="Sig_transdc_His_kin-like_C"/>
</dbReference>
<dbReference type="Pfam" id="PF02518">
    <property type="entry name" value="HATPase_c"/>
    <property type="match status" value="1"/>
</dbReference>
<evidence type="ECO:0000256" key="5">
    <source>
        <dbReference type="ARBA" id="ARBA00022777"/>
    </source>
</evidence>
<evidence type="ECO:0000256" key="1">
    <source>
        <dbReference type="ARBA" id="ARBA00000085"/>
    </source>
</evidence>
<evidence type="ECO:0000256" key="7">
    <source>
        <dbReference type="SAM" id="Coils"/>
    </source>
</evidence>
<dbReference type="Gene3D" id="1.10.287.130">
    <property type="match status" value="1"/>
</dbReference>
<sequence length="858" mass="95014">MSDSILPPSSGEALPPAGLAEVLLNLSLAGTMLLRPLYAADGVEIIDFAWVRLNPAAQQLLGLPQYPTESLLTLFPTAAQHGVFGFYRMAFRSGQVERRQNLYQHDGLDGYYSLVAQRCEEQLVVSFIESSDHSRPAVEEALRDSQASEQTARVAAERQWQELARVFEQAPAAIAVYRGPTYIIELANPVVCRLWGRTAEQLMGKGLFEALPEAAGMGYEELLDQVMATGEPHVAHAMPAVHDRDGRRDTVYWDFVYVPMHEADGRIYGAMVIATEVTEQVLARQRVQQLNDELEARVAQRTAETQAALLQAQEQREQLGVQQHLLQQILGQVPAAVATLTGPEHRFTFFNDRYLALSADRAVLGKTVAEVFPEVIEQGFIDLLDQVYITGKPFLGHDMPIELFGRTTGKPEQRYVDFVYQPLMNGQGQNQGILAFVLDTTEAVLSRRQAETLQGAMLSVAQRQAQQRQELYQIFEQTPVSIVLLREPDHRIDYFNPAFADVFPPEEWTGPLRGHTIAEVYPRVQMAGLVRLLDLVFETGEPQAVIDMPLAELQPGSPRYVTFAYQAYREQGRIVGVAAFVYDVTDQVLARQQVQALNEELAAINGEMQSTNAELNDANTRLTRTNADLDTFVYSASHDLKSPITNIEGLLLALRQQLPPAALQADLVPRLLDMMQGAVSRFQQTLGHLTDVTQLQHALLDQPAEAVDLPALVESVRLDILPELTAAGATLTVDLSSCPELYFSAKNLRSILYNLFSNAVKYCSPDRPPLVQLRCLRHPSGQAVLEVQDNGLGLTPAQQGELFRLFRRLHHHVPGSGVGLYMVKKMVENGGGTLAVQSMVDVGTTFSILLPMPGPPLT</sequence>
<dbReference type="PRINTS" id="PR00344">
    <property type="entry name" value="BCTRLSENSOR"/>
</dbReference>
<dbReference type="InterPro" id="IPR035965">
    <property type="entry name" value="PAS-like_dom_sf"/>
</dbReference>
<evidence type="ECO:0000256" key="4">
    <source>
        <dbReference type="ARBA" id="ARBA00022679"/>
    </source>
</evidence>
<protein>
    <recommendedName>
        <fullName evidence="2">histidine kinase</fullName>
        <ecNumber evidence="2">2.7.13.3</ecNumber>
    </recommendedName>
</protein>
<dbReference type="PANTHER" id="PTHR42878">
    <property type="entry name" value="TWO-COMPONENT HISTIDINE KINASE"/>
    <property type="match status" value="1"/>
</dbReference>
<dbReference type="CDD" id="cd00130">
    <property type="entry name" value="PAS"/>
    <property type="match status" value="1"/>
</dbReference>
<evidence type="ECO:0000313" key="10">
    <source>
        <dbReference type="Proteomes" id="UP001499909"/>
    </source>
</evidence>
<evidence type="ECO:0000259" key="8">
    <source>
        <dbReference type="PROSITE" id="PS50109"/>
    </source>
</evidence>
<comment type="catalytic activity">
    <reaction evidence="1">
        <text>ATP + protein L-histidine = ADP + protein N-phospho-L-histidine.</text>
        <dbReference type="EC" id="2.7.13.3"/>
    </reaction>
</comment>
<dbReference type="PROSITE" id="PS50109">
    <property type="entry name" value="HIS_KIN"/>
    <property type="match status" value="1"/>
</dbReference>
<dbReference type="InterPro" id="IPR036097">
    <property type="entry name" value="HisK_dim/P_sf"/>
</dbReference>
<feature type="domain" description="Histidine kinase" evidence="8">
    <location>
        <begin position="635"/>
        <end position="854"/>
    </location>
</feature>
<keyword evidence="6" id="KW-0472">Membrane</keyword>
<dbReference type="InterPro" id="IPR003661">
    <property type="entry name" value="HisK_dim/P_dom"/>
</dbReference>
<dbReference type="Proteomes" id="UP001499909">
    <property type="component" value="Unassembled WGS sequence"/>
</dbReference>
<dbReference type="InterPro" id="IPR013656">
    <property type="entry name" value="PAS_4"/>
</dbReference>
<reference evidence="10" key="1">
    <citation type="journal article" date="2019" name="Int. J. Syst. Evol. Microbiol.">
        <title>The Global Catalogue of Microorganisms (GCM) 10K type strain sequencing project: providing services to taxonomists for standard genome sequencing and annotation.</title>
        <authorList>
            <consortium name="The Broad Institute Genomics Platform"/>
            <consortium name="The Broad Institute Genome Sequencing Center for Infectious Disease"/>
            <person name="Wu L."/>
            <person name="Ma J."/>
        </authorList>
    </citation>
    <scope>NUCLEOTIDE SEQUENCE [LARGE SCALE GENOMIC DNA]</scope>
    <source>
        <strain evidence="10">JCM 17214</strain>
    </source>
</reference>
<comment type="caution">
    <text evidence="9">The sequence shown here is derived from an EMBL/GenBank/DDBJ whole genome shotgun (WGS) entry which is preliminary data.</text>
</comment>
<keyword evidence="3" id="KW-0597">Phosphoprotein</keyword>
<name>A0ABP7NQG7_9BACT</name>
<dbReference type="RefSeq" id="WP_345117283.1">
    <property type="nucleotide sequence ID" value="NZ_BAABDH010000110.1"/>
</dbReference>
<dbReference type="CDD" id="cd00082">
    <property type="entry name" value="HisKA"/>
    <property type="match status" value="1"/>
</dbReference>
<dbReference type="InterPro" id="IPR003594">
    <property type="entry name" value="HATPase_dom"/>
</dbReference>
<evidence type="ECO:0000256" key="6">
    <source>
        <dbReference type="ARBA" id="ARBA00023136"/>
    </source>
</evidence>
<dbReference type="SUPFAM" id="SSF47384">
    <property type="entry name" value="Homodimeric domain of signal transducing histidine kinase"/>
    <property type="match status" value="1"/>
</dbReference>
<evidence type="ECO:0000256" key="3">
    <source>
        <dbReference type="ARBA" id="ARBA00022553"/>
    </source>
</evidence>
<dbReference type="Gene3D" id="3.30.450.20">
    <property type="entry name" value="PAS domain"/>
    <property type="match status" value="3"/>
</dbReference>